<dbReference type="PANTHER" id="PTHR34512:SF30">
    <property type="entry name" value="OUTER MEMBRANE PROTEIN ASSEMBLY FACTOR BAMB"/>
    <property type="match status" value="1"/>
</dbReference>
<gene>
    <name evidence="2" type="ORF">METZ01_LOCUS132435</name>
</gene>
<dbReference type="Pfam" id="PF13360">
    <property type="entry name" value="PQQ_2"/>
    <property type="match status" value="2"/>
</dbReference>
<feature type="domain" description="Pyrrolo-quinoline quinone repeat" evidence="1">
    <location>
        <begin position="216"/>
        <end position="287"/>
    </location>
</feature>
<protein>
    <recommendedName>
        <fullName evidence="1">Pyrrolo-quinoline quinone repeat domain-containing protein</fullName>
    </recommendedName>
</protein>
<feature type="domain" description="Pyrrolo-quinoline quinone repeat" evidence="1">
    <location>
        <begin position="110"/>
        <end position="215"/>
    </location>
</feature>
<proteinExistence type="predicted"/>
<dbReference type="AlphaFoldDB" id="A0A381YSI0"/>
<sequence length="400" mass="44021">MHLGADLKWRARTLAIGLITLIIFNTSFTAQEPADPVTLFPLEPLWQLSLDAPPQVAPTSDGTHLYVPLPDEHLIALTIGDGMMQWSVDQRMTWPAVVAGNLLLLADSRELRARNVNTGTELWTLEFDSDISAPISWFPNGVIVGLANGDIGSYGIENGDLVWQHTLTSPIDSAATINGEHIFLPMSDGRVVGLDLLTGELLWERGVNGTPSPILVSDSKLFVGSTDNFFYSLNSKDGSFRWRWRTGGDIVSVPLIDDRSVYFVSLDNQVRALNRNNGVQRWKQGLSFRPTRGMHQTGALLALSGRAPVLQFYFSEDGAPAGTINLDSEMIMEPLFHGTPGLREATVVFLNDQGKVSAWKTAVTPRLEPFEYLPGQPKSAEILNLAMFDFFPGVLRFSAL</sequence>
<reference evidence="2" key="1">
    <citation type="submission" date="2018-05" db="EMBL/GenBank/DDBJ databases">
        <authorList>
            <person name="Lanie J.A."/>
            <person name="Ng W.-L."/>
            <person name="Kazmierczak K.M."/>
            <person name="Andrzejewski T.M."/>
            <person name="Davidsen T.M."/>
            <person name="Wayne K.J."/>
            <person name="Tettelin H."/>
            <person name="Glass J.I."/>
            <person name="Rusch D."/>
            <person name="Podicherti R."/>
            <person name="Tsui H.-C.T."/>
            <person name="Winkler M.E."/>
        </authorList>
    </citation>
    <scope>NUCLEOTIDE SEQUENCE</scope>
</reference>
<organism evidence="2">
    <name type="scientific">marine metagenome</name>
    <dbReference type="NCBI Taxonomy" id="408172"/>
    <lineage>
        <taxon>unclassified sequences</taxon>
        <taxon>metagenomes</taxon>
        <taxon>ecological metagenomes</taxon>
    </lineage>
</organism>
<evidence type="ECO:0000259" key="1">
    <source>
        <dbReference type="Pfam" id="PF13360"/>
    </source>
</evidence>
<dbReference type="SMART" id="SM00564">
    <property type="entry name" value="PQQ"/>
    <property type="match status" value="6"/>
</dbReference>
<dbReference type="InterPro" id="IPR011047">
    <property type="entry name" value="Quinoprotein_ADH-like_sf"/>
</dbReference>
<accession>A0A381YSI0</accession>
<dbReference type="InterPro" id="IPR018391">
    <property type="entry name" value="PQQ_b-propeller_rpt"/>
</dbReference>
<feature type="non-terminal residue" evidence="2">
    <location>
        <position position="400"/>
    </location>
</feature>
<name>A0A381YSI0_9ZZZZ</name>
<dbReference type="EMBL" id="UINC01018869">
    <property type="protein sequence ID" value="SVA79581.1"/>
    <property type="molecule type" value="Genomic_DNA"/>
</dbReference>
<evidence type="ECO:0000313" key="2">
    <source>
        <dbReference type="EMBL" id="SVA79581.1"/>
    </source>
</evidence>
<dbReference type="PANTHER" id="PTHR34512">
    <property type="entry name" value="CELL SURFACE PROTEIN"/>
    <property type="match status" value="1"/>
</dbReference>
<feature type="non-terminal residue" evidence="2">
    <location>
        <position position="1"/>
    </location>
</feature>
<dbReference type="SUPFAM" id="SSF50998">
    <property type="entry name" value="Quinoprotein alcohol dehydrogenase-like"/>
    <property type="match status" value="1"/>
</dbReference>
<dbReference type="Gene3D" id="2.130.10.10">
    <property type="entry name" value="YVTN repeat-like/Quinoprotein amine dehydrogenase"/>
    <property type="match status" value="2"/>
</dbReference>
<dbReference type="InterPro" id="IPR015943">
    <property type="entry name" value="WD40/YVTN_repeat-like_dom_sf"/>
</dbReference>
<dbReference type="InterPro" id="IPR002372">
    <property type="entry name" value="PQQ_rpt_dom"/>
</dbReference>